<dbReference type="PANTHER" id="PTHR12176:SF59">
    <property type="entry name" value="METHYLTRANSFERASE DOMAIN-CONTAINING PROTEIN-RELATED"/>
    <property type="match status" value="1"/>
</dbReference>
<comment type="similarity">
    <text evidence="1">Belongs to the methyltransferase superfamily.</text>
</comment>
<keyword evidence="4" id="KW-1133">Transmembrane helix</keyword>
<dbReference type="SUPFAM" id="SSF53335">
    <property type="entry name" value="S-adenosyl-L-methionine-dependent methyltransferases"/>
    <property type="match status" value="1"/>
</dbReference>
<dbReference type="Proteomes" id="UP000077115">
    <property type="component" value="Unassembled WGS sequence"/>
</dbReference>
<dbReference type="OrthoDB" id="2016285at2759"/>
<evidence type="ECO:0000313" key="6">
    <source>
        <dbReference type="Proteomes" id="UP000077115"/>
    </source>
</evidence>
<keyword evidence="2" id="KW-0489">Methyltransferase</keyword>
<organism evidence="5 6">
    <name type="scientific">Batrachochytrium dendrobatidis (strain JEL423)</name>
    <dbReference type="NCBI Taxonomy" id="403673"/>
    <lineage>
        <taxon>Eukaryota</taxon>
        <taxon>Fungi</taxon>
        <taxon>Fungi incertae sedis</taxon>
        <taxon>Chytridiomycota</taxon>
        <taxon>Chytridiomycota incertae sedis</taxon>
        <taxon>Chytridiomycetes</taxon>
        <taxon>Rhizophydiales</taxon>
        <taxon>Rhizophydiales incertae sedis</taxon>
        <taxon>Batrachochytrium</taxon>
    </lineage>
</organism>
<dbReference type="FunFam" id="3.40.50.150:FF:000288">
    <property type="entry name" value="Spermine/spermidine synthase, putative"/>
    <property type="match status" value="1"/>
</dbReference>
<evidence type="ECO:0000313" key="5">
    <source>
        <dbReference type="EMBL" id="OAJ38522.1"/>
    </source>
</evidence>
<evidence type="ECO:0008006" key="7">
    <source>
        <dbReference type="Google" id="ProtNLM"/>
    </source>
</evidence>
<reference evidence="5 6" key="1">
    <citation type="submission" date="2006-10" db="EMBL/GenBank/DDBJ databases">
        <title>The Genome Sequence of Batrachochytrium dendrobatidis JEL423.</title>
        <authorList>
            <consortium name="The Broad Institute Genome Sequencing Platform"/>
            <person name="Birren B."/>
            <person name="Lander E."/>
            <person name="Galagan J."/>
            <person name="Cuomo C."/>
            <person name="Devon K."/>
            <person name="Jaffe D."/>
            <person name="Butler J."/>
            <person name="Alvarez P."/>
            <person name="Gnerre S."/>
            <person name="Grabherr M."/>
            <person name="Kleber M."/>
            <person name="Mauceli E."/>
            <person name="Brockman W."/>
            <person name="Young S."/>
            <person name="LaButti K."/>
            <person name="Sykes S."/>
            <person name="DeCaprio D."/>
            <person name="Crawford M."/>
            <person name="Koehrsen M."/>
            <person name="Engels R."/>
            <person name="Montgomery P."/>
            <person name="Pearson M."/>
            <person name="Howarth C."/>
            <person name="Larson L."/>
            <person name="White J."/>
            <person name="O'Leary S."/>
            <person name="Kodira C."/>
            <person name="Zeng Q."/>
            <person name="Yandava C."/>
            <person name="Alvarado L."/>
            <person name="Longcore J."/>
            <person name="James T."/>
        </authorList>
    </citation>
    <scope>NUCLEOTIDE SEQUENCE [LARGE SCALE GENOMIC DNA]</scope>
    <source>
        <strain evidence="5 6">JEL423</strain>
    </source>
</reference>
<dbReference type="InterPro" id="IPR029063">
    <property type="entry name" value="SAM-dependent_MTases_sf"/>
</dbReference>
<evidence type="ECO:0000256" key="2">
    <source>
        <dbReference type="ARBA" id="ARBA00022603"/>
    </source>
</evidence>
<dbReference type="VEuPathDB" id="FungiDB:BDEG_22435"/>
<evidence type="ECO:0000256" key="1">
    <source>
        <dbReference type="ARBA" id="ARBA00008361"/>
    </source>
</evidence>
<keyword evidence="4" id="KW-0472">Membrane</keyword>
<keyword evidence="3" id="KW-0808">Transferase</keyword>
<accession>A0A177WFI8</accession>
<gene>
    <name evidence="5" type="ORF">BDEG_22435</name>
</gene>
<name>A0A177WFI8_BATDL</name>
<feature type="transmembrane region" description="Helical" evidence="4">
    <location>
        <begin position="102"/>
        <end position="123"/>
    </location>
</feature>
<dbReference type="InterPro" id="IPR051419">
    <property type="entry name" value="Lys/N-term_MeTrsfase_sf"/>
</dbReference>
<reference evidence="5 6" key="2">
    <citation type="submission" date="2016-05" db="EMBL/GenBank/DDBJ databases">
        <title>Lineage-specific infection strategies underlie the spectrum of fungal disease in amphibians.</title>
        <authorList>
            <person name="Cuomo C.A."/>
            <person name="Farrer R.A."/>
            <person name="James T."/>
            <person name="Longcore J."/>
            <person name="Birren B."/>
        </authorList>
    </citation>
    <scope>NUCLEOTIDE SEQUENCE [LARGE SCALE GENOMIC DNA]</scope>
    <source>
        <strain evidence="5 6">JEL423</strain>
    </source>
</reference>
<dbReference type="GO" id="GO:0032259">
    <property type="term" value="P:methylation"/>
    <property type="evidence" value="ECO:0007669"/>
    <property type="project" value="UniProtKB-KW"/>
</dbReference>
<feature type="transmembrane region" description="Helical" evidence="4">
    <location>
        <begin position="32"/>
        <end position="59"/>
    </location>
</feature>
<keyword evidence="4" id="KW-0812">Transmembrane</keyword>
<dbReference type="PANTHER" id="PTHR12176">
    <property type="entry name" value="SAM-DEPENDENT METHYLTRANSFERASE SUPERFAMILY PROTEIN"/>
    <property type="match status" value="1"/>
</dbReference>
<protein>
    <recommendedName>
        <fullName evidence="7">PABS domain-containing protein</fullName>
    </recommendedName>
</protein>
<dbReference type="EMBL" id="DS022301">
    <property type="protein sequence ID" value="OAJ38522.1"/>
    <property type="molecule type" value="Genomic_DNA"/>
</dbReference>
<dbReference type="GO" id="GO:0008168">
    <property type="term" value="F:methyltransferase activity"/>
    <property type="evidence" value="ECO:0007669"/>
    <property type="project" value="UniProtKB-KW"/>
</dbReference>
<dbReference type="eggNOG" id="ENOG502QTVA">
    <property type="taxonomic scope" value="Eukaryota"/>
</dbReference>
<dbReference type="CDD" id="cd02440">
    <property type="entry name" value="AdoMet_MTases"/>
    <property type="match status" value="1"/>
</dbReference>
<feature type="transmembrane region" description="Helical" evidence="4">
    <location>
        <begin position="128"/>
        <end position="149"/>
    </location>
</feature>
<dbReference type="NCBIfam" id="NF037959">
    <property type="entry name" value="MFS_SpdSyn"/>
    <property type="match status" value="1"/>
</dbReference>
<feature type="transmembrane region" description="Helical" evidence="4">
    <location>
        <begin position="71"/>
        <end position="90"/>
    </location>
</feature>
<evidence type="ECO:0000256" key="4">
    <source>
        <dbReference type="SAM" id="Phobius"/>
    </source>
</evidence>
<evidence type="ECO:0000256" key="3">
    <source>
        <dbReference type="ARBA" id="ARBA00022679"/>
    </source>
</evidence>
<dbReference type="Pfam" id="PF01564">
    <property type="entry name" value="Spermine_synth"/>
    <property type="match status" value="1"/>
</dbReference>
<dbReference type="STRING" id="403673.A0A177WFI8"/>
<sequence length="539" mass="59408">MSRILSGIIVVACALSISIVNSSTLKILAPYYGYYLTTQSVPLAITTLGLACILLHILIPLRRLSTTDCTINLIAFVPAIILFIPFFARVTAIQTSDLGPHWSSLISAIPCILSNILVILWILSRFGILMYTVFMVISIGFKSLIADWILRIFHLNTCHSLSIAAMSVFVISTAALTGSTQSVSVTHIWKKGKVAWILMLSSLVMGLYVNHYSNTIQQCADSRLPITSSFLPDYRVLAHQESNTGYIAVVEAPTEYGPIRLLRCDHSILGGIFLEHNSDSIFGSFYMLDFVRFIKRSNVDNNSATTALQLGLGIGVTVSTLLRAGIAVDIVELDPVVYDYAKSYFNLSTSCLAHIGDGRHFIDHVATPASYDYVLHDVFTGGVVPGNLFTIEAVTAIKRILKPNGIMALNYVGSIQGNATQAVLATLLAVFPHIQGYVESREAMEVSDAMYNMVLFASQTPIEFSEATAQDMQVGGIYAQMLARFKQLRLPDTMVNKKDDLKAITDRYNPLATLQADSALQHWKVMRQLFSVKFWATMF</sequence>
<dbReference type="Gene3D" id="3.40.50.150">
    <property type="entry name" value="Vaccinia Virus protein VP39"/>
    <property type="match status" value="1"/>
</dbReference>
<feature type="transmembrane region" description="Helical" evidence="4">
    <location>
        <begin position="161"/>
        <end position="182"/>
    </location>
</feature>
<dbReference type="AlphaFoldDB" id="A0A177WFI8"/>
<proteinExistence type="inferred from homology"/>
<feature type="transmembrane region" description="Helical" evidence="4">
    <location>
        <begin position="194"/>
        <end position="213"/>
    </location>
</feature>